<dbReference type="EMBL" id="FKLO01000026">
    <property type="protein sequence ID" value="SAY71500.1"/>
    <property type="molecule type" value="Genomic_DNA"/>
</dbReference>
<dbReference type="RefSeq" id="WP_079539645.1">
    <property type="nucleotide sequence ID" value="NZ_FKLO01000026.1"/>
</dbReference>
<evidence type="ECO:0000259" key="1">
    <source>
        <dbReference type="SMART" id="SM00852"/>
    </source>
</evidence>
<name>A0A1C3HP02_9GAMM</name>
<dbReference type="Gene3D" id="3.40.980.10">
    <property type="entry name" value="MoaB/Mog-like domain"/>
    <property type="match status" value="1"/>
</dbReference>
<proteinExistence type="predicted"/>
<sequence>MTSKRFQLLVIGNEILSGRRQDVHFANARAAFAARGLRLSAVHFLGDDADALVAHYRRALDDGEVVLSFGGIGATPDDRTRQSVAAACGVPLAFHPEGEALLLAKYGADEFTPGRRELIHFPQGASLIPNPVNGIPGFSLRGIHCVPGFPQMAQPMMNWVLDTFYREDGRPQHYAALDVFAPESQLAPVMRELEARYPQVAVSSLPKLHFECELGFDGAPEAVAEALAAARLLLDAAGLEWRAHSGAA</sequence>
<protein>
    <recommendedName>
        <fullName evidence="1">MoaB/Mog domain-containing protein</fullName>
    </recommendedName>
</protein>
<reference evidence="3" key="1">
    <citation type="submission" date="2016-04" db="EMBL/GenBank/DDBJ databases">
        <authorList>
            <person name="Tagini F."/>
        </authorList>
    </citation>
    <scope>NUCLEOTIDE SEQUENCE [LARGE SCALE GENOMIC DNA]</scope>
    <source>
        <strain evidence="3">CHUV0807</strain>
    </source>
</reference>
<dbReference type="PANTHER" id="PTHR13939">
    <property type="entry name" value="NICOTINAMIDE-NUCLEOTIDE AMIDOHYDROLASE PNCC"/>
    <property type="match status" value="1"/>
</dbReference>
<dbReference type="AlphaFoldDB" id="A0A1C3HP02"/>
<dbReference type="PANTHER" id="PTHR13939:SF0">
    <property type="entry name" value="NMN AMIDOHYDROLASE-LIKE PROTEIN YFAY"/>
    <property type="match status" value="1"/>
</dbReference>
<gene>
    <name evidence="2" type="ORF">CHUV0807_0634</name>
</gene>
<feature type="domain" description="MoaB/Mog" evidence="1">
    <location>
        <begin position="7"/>
        <end position="168"/>
    </location>
</feature>
<dbReference type="InterPro" id="IPR050101">
    <property type="entry name" value="CinA"/>
</dbReference>
<dbReference type="Pfam" id="PF00994">
    <property type="entry name" value="MoCF_biosynth"/>
    <property type="match status" value="1"/>
</dbReference>
<accession>A0A1C3HP02</accession>
<evidence type="ECO:0000313" key="3">
    <source>
        <dbReference type="Proteomes" id="UP000190837"/>
    </source>
</evidence>
<dbReference type="SUPFAM" id="SSF53218">
    <property type="entry name" value="Molybdenum cofactor biosynthesis proteins"/>
    <property type="match status" value="1"/>
</dbReference>
<dbReference type="SMART" id="SM00852">
    <property type="entry name" value="MoCF_biosynth"/>
    <property type="match status" value="1"/>
</dbReference>
<evidence type="ECO:0000313" key="2">
    <source>
        <dbReference type="EMBL" id="SAY71500.1"/>
    </source>
</evidence>
<dbReference type="CDD" id="cd00885">
    <property type="entry name" value="cinA"/>
    <property type="match status" value="1"/>
</dbReference>
<dbReference type="InterPro" id="IPR036425">
    <property type="entry name" value="MoaB/Mog-like_dom_sf"/>
</dbReference>
<dbReference type="Proteomes" id="UP000190837">
    <property type="component" value="Unassembled WGS sequence"/>
</dbReference>
<organism evidence="2 3">
    <name type="scientific">Cardiobacterium hominis</name>
    <dbReference type="NCBI Taxonomy" id="2718"/>
    <lineage>
        <taxon>Bacteria</taxon>
        <taxon>Pseudomonadati</taxon>
        <taxon>Pseudomonadota</taxon>
        <taxon>Gammaproteobacteria</taxon>
        <taxon>Cardiobacteriales</taxon>
        <taxon>Cardiobacteriaceae</taxon>
        <taxon>Cardiobacterium</taxon>
    </lineage>
</organism>
<dbReference type="InterPro" id="IPR001453">
    <property type="entry name" value="MoaB/Mog_dom"/>
</dbReference>